<feature type="transmembrane region" description="Helical" evidence="1">
    <location>
        <begin position="76"/>
        <end position="96"/>
    </location>
</feature>
<proteinExistence type="predicted"/>
<keyword evidence="1" id="KW-0812">Transmembrane</keyword>
<dbReference type="PIRSF" id="PIRSF021239">
    <property type="entry name" value="UCP021239"/>
    <property type="match status" value="1"/>
</dbReference>
<name>A0ABP8JJ36_9BACT</name>
<organism evidence="2 3">
    <name type="scientific">Hymenobacter koreensis</name>
    <dbReference type="NCBI Taxonomy" id="1084523"/>
    <lineage>
        <taxon>Bacteria</taxon>
        <taxon>Pseudomonadati</taxon>
        <taxon>Bacteroidota</taxon>
        <taxon>Cytophagia</taxon>
        <taxon>Cytophagales</taxon>
        <taxon>Hymenobacteraceae</taxon>
        <taxon>Hymenobacter</taxon>
    </lineage>
</organism>
<evidence type="ECO:0000313" key="2">
    <source>
        <dbReference type="EMBL" id="GAA4391553.1"/>
    </source>
</evidence>
<accession>A0ABP8JJ36</accession>
<dbReference type="PANTHER" id="PTHR38482:SF1">
    <property type="entry name" value="DMT FAMILY PROTEIN"/>
    <property type="match status" value="1"/>
</dbReference>
<protein>
    <submittedName>
        <fullName evidence="2">DMT family protein</fullName>
    </submittedName>
</protein>
<keyword evidence="3" id="KW-1185">Reference proteome</keyword>
<dbReference type="RefSeq" id="WP_345227255.1">
    <property type="nucleotide sequence ID" value="NZ_BAABHA010000015.1"/>
</dbReference>
<gene>
    <name evidence="2" type="ORF">GCM10023186_40960</name>
</gene>
<comment type="caution">
    <text evidence="2">The sequence shown here is derived from an EMBL/GenBank/DDBJ whole genome shotgun (WGS) entry which is preliminary data.</text>
</comment>
<keyword evidence="1" id="KW-1133">Transmembrane helix</keyword>
<dbReference type="InterPro" id="IPR007437">
    <property type="entry name" value="DUF486"/>
</dbReference>
<keyword evidence="1" id="KW-0472">Membrane</keyword>
<dbReference type="PANTHER" id="PTHR38482">
    <property type="entry name" value="DMT FAMILY PROTEIN"/>
    <property type="match status" value="1"/>
</dbReference>
<dbReference type="Pfam" id="PF04342">
    <property type="entry name" value="DMT_6"/>
    <property type="match status" value="1"/>
</dbReference>
<reference evidence="3" key="1">
    <citation type="journal article" date="2019" name="Int. J. Syst. Evol. Microbiol.">
        <title>The Global Catalogue of Microorganisms (GCM) 10K type strain sequencing project: providing services to taxonomists for standard genome sequencing and annotation.</title>
        <authorList>
            <consortium name="The Broad Institute Genomics Platform"/>
            <consortium name="The Broad Institute Genome Sequencing Center for Infectious Disease"/>
            <person name="Wu L."/>
            <person name="Ma J."/>
        </authorList>
    </citation>
    <scope>NUCLEOTIDE SEQUENCE [LARGE SCALE GENOMIC DNA]</scope>
    <source>
        <strain evidence="3">JCM 17924</strain>
    </source>
</reference>
<feature type="transmembrane region" description="Helical" evidence="1">
    <location>
        <begin position="36"/>
        <end position="55"/>
    </location>
</feature>
<evidence type="ECO:0000256" key="1">
    <source>
        <dbReference type="SAM" id="Phobius"/>
    </source>
</evidence>
<feature type="transmembrane region" description="Helical" evidence="1">
    <location>
        <begin position="102"/>
        <end position="120"/>
    </location>
</feature>
<dbReference type="Proteomes" id="UP001500454">
    <property type="component" value="Unassembled WGS sequence"/>
</dbReference>
<sequence length="123" mass="14062">MKGLLTLALLTVSNLFMTFAWYGHLHFKKLPWFSKLGLFGVILFSWGLAFFEYVFQVPANRVGFAENGGPFSLFQLKVIQEVVSLTVFTLCAVYVFKTDKLAWNHVLGFALLVAAVYVIFRKW</sequence>
<dbReference type="EMBL" id="BAABHA010000015">
    <property type="protein sequence ID" value="GAA4391553.1"/>
    <property type="molecule type" value="Genomic_DNA"/>
</dbReference>
<evidence type="ECO:0000313" key="3">
    <source>
        <dbReference type="Proteomes" id="UP001500454"/>
    </source>
</evidence>